<reference evidence="2 3" key="1">
    <citation type="journal article" date="2015" name="Genome Announc.">
        <title>Expanding the biotechnology potential of lactobacilli through comparative genomics of 213 strains and associated genera.</title>
        <authorList>
            <person name="Sun Z."/>
            <person name="Harris H.M."/>
            <person name="McCann A."/>
            <person name="Guo C."/>
            <person name="Argimon S."/>
            <person name="Zhang W."/>
            <person name="Yang X."/>
            <person name="Jeffery I.B."/>
            <person name="Cooney J.C."/>
            <person name="Kagawa T.F."/>
            <person name="Liu W."/>
            <person name="Song Y."/>
            <person name="Salvetti E."/>
            <person name="Wrobel A."/>
            <person name="Rasinkangas P."/>
            <person name="Parkhill J."/>
            <person name="Rea M.C."/>
            <person name="O'Sullivan O."/>
            <person name="Ritari J."/>
            <person name="Douillard F.P."/>
            <person name="Paul Ross R."/>
            <person name="Yang R."/>
            <person name="Briner A.E."/>
            <person name="Felis G.E."/>
            <person name="de Vos W.M."/>
            <person name="Barrangou R."/>
            <person name="Klaenhammer T.R."/>
            <person name="Caufield P.W."/>
            <person name="Cui Y."/>
            <person name="Zhang H."/>
            <person name="O'Toole P.W."/>
        </authorList>
    </citation>
    <scope>NUCLEOTIDE SEQUENCE [LARGE SCALE GENOMIC DNA]</scope>
    <source>
        <strain evidence="2 3">DSM 22698</strain>
    </source>
</reference>
<name>A0A0R2CIQ5_9LACO</name>
<feature type="transmembrane region" description="Helical" evidence="1">
    <location>
        <begin position="6"/>
        <end position="29"/>
    </location>
</feature>
<dbReference type="AlphaFoldDB" id="A0A0R2CIQ5"/>
<keyword evidence="1" id="KW-1133">Transmembrane helix</keyword>
<keyword evidence="3" id="KW-1185">Reference proteome</keyword>
<comment type="caution">
    <text evidence="2">The sequence shown here is derived from an EMBL/GenBank/DDBJ whole genome shotgun (WGS) entry which is preliminary data.</text>
</comment>
<sequence length="108" mass="11655">MSSFEYSLLVVIGCGLVTWLCRVIPFILLKKWQLPAIVLEFLSFVPVSIMAALVISNLFTQHLGHLPSLNVPYTIATVPAVIAAVVTRSLLAVAVVGIVALAIIRVIM</sequence>
<gene>
    <name evidence="2" type="ORF">FD19_GL000240</name>
</gene>
<dbReference type="PATRIC" id="fig|1423810.4.peg.243"/>
<organism evidence="2 3">
    <name type="scientific">Lacticaseibacillus thailandensis DSM 22698 = JCM 13996</name>
    <dbReference type="NCBI Taxonomy" id="1423810"/>
    <lineage>
        <taxon>Bacteria</taxon>
        <taxon>Bacillati</taxon>
        <taxon>Bacillota</taxon>
        <taxon>Bacilli</taxon>
        <taxon>Lactobacillales</taxon>
        <taxon>Lactobacillaceae</taxon>
        <taxon>Lacticaseibacillus</taxon>
    </lineage>
</organism>
<accession>A0A0R2CIQ5</accession>
<keyword evidence="1" id="KW-0472">Membrane</keyword>
<proteinExistence type="predicted"/>
<evidence type="ECO:0000313" key="3">
    <source>
        <dbReference type="Proteomes" id="UP000051789"/>
    </source>
</evidence>
<dbReference type="STRING" id="1423810.FD19_GL000240"/>
<evidence type="ECO:0000256" key="1">
    <source>
        <dbReference type="SAM" id="Phobius"/>
    </source>
</evidence>
<dbReference type="Pfam" id="PF05437">
    <property type="entry name" value="AzlD"/>
    <property type="match status" value="1"/>
</dbReference>
<dbReference type="InterPro" id="IPR008407">
    <property type="entry name" value="Brnchd-chn_aa_trnsp_AzlD"/>
</dbReference>
<evidence type="ECO:0000313" key="2">
    <source>
        <dbReference type="EMBL" id="KRM87958.1"/>
    </source>
</evidence>
<feature type="transmembrane region" description="Helical" evidence="1">
    <location>
        <begin position="80"/>
        <end position="104"/>
    </location>
</feature>
<protein>
    <recommendedName>
        <fullName evidence="4">Branched-chain amino acid transport</fullName>
    </recommendedName>
</protein>
<feature type="transmembrane region" description="Helical" evidence="1">
    <location>
        <begin position="41"/>
        <end position="60"/>
    </location>
</feature>
<keyword evidence="1" id="KW-0812">Transmembrane</keyword>
<dbReference type="Proteomes" id="UP000051789">
    <property type="component" value="Unassembled WGS sequence"/>
</dbReference>
<evidence type="ECO:0008006" key="4">
    <source>
        <dbReference type="Google" id="ProtNLM"/>
    </source>
</evidence>
<dbReference type="RefSeq" id="WP_056968928.1">
    <property type="nucleotide sequence ID" value="NZ_AYZK01000001.1"/>
</dbReference>
<dbReference type="EMBL" id="AYZK01000001">
    <property type="protein sequence ID" value="KRM87958.1"/>
    <property type="molecule type" value="Genomic_DNA"/>
</dbReference>